<evidence type="ECO:0000256" key="2">
    <source>
        <dbReference type="SAM" id="Phobius"/>
    </source>
</evidence>
<feature type="transmembrane region" description="Helical" evidence="2">
    <location>
        <begin position="12"/>
        <end position="30"/>
    </location>
</feature>
<dbReference type="PATRIC" id="fig|1223523.3.peg.71"/>
<dbReference type="CDD" id="cd00077">
    <property type="entry name" value="HDc"/>
    <property type="match status" value="1"/>
</dbReference>
<dbReference type="STRING" id="1223523.H340_00330"/>
<sequence>MTAASGARLVRTVHLLTGGAALFALAWTALHGVQQPRTACAYGLLIALGEAAGRRPEPLGARGVAPVGAAGSLAYALLGDGGVPQAVALVFGSTLVGRAGAAGGPDRRDRLARRLAATALVAGCRAALPGAGPAAAAPGPAQGPSHAVSLLLLLVLAALADAVLAAALARARTGCRHPAALRAELRALSATAPPICATAVVAALAPAVAGPWVLPVCCLPLFALRLAGARGEAPGRCPPAVASLARATDLAGCTPAGHARRVAALSRAVGRELGMAERDLAVVEYAALMHDVGQLSLVDPVPAGATEPLPAEERRWLARLGGSVARLAPLDAAVAPVVADAVARQADPYREQPLAARVVRTANAYDELTTPGGPGDPARGGRGESARALERLRRATAYDHEPRVVEALARVLARGAPVCPDP</sequence>
<evidence type="ECO:0000313" key="5">
    <source>
        <dbReference type="Proteomes" id="UP000011740"/>
    </source>
</evidence>
<keyword evidence="2" id="KW-0472">Membrane</keyword>
<comment type="caution">
    <text evidence="4">The sequence shown here is derived from an EMBL/GenBank/DDBJ whole genome shotgun (WGS) entry which is preliminary data.</text>
</comment>
<keyword evidence="4" id="KW-0449">Lipoprotein</keyword>
<evidence type="ECO:0000256" key="1">
    <source>
        <dbReference type="SAM" id="MobiDB-lite"/>
    </source>
</evidence>
<dbReference type="InterPro" id="IPR006674">
    <property type="entry name" value="HD_domain"/>
</dbReference>
<dbReference type="eggNOG" id="COG2206">
    <property type="taxonomic scope" value="Bacteria"/>
</dbReference>
<feature type="transmembrane region" description="Helical" evidence="2">
    <location>
        <begin position="115"/>
        <end position="136"/>
    </location>
</feature>
<reference evidence="4 5" key="1">
    <citation type="journal article" date="2013" name="Genome Announc.">
        <title>Whole-Genome Shotgun Assembly and Analysis of the Genome of Streptomyces mobaraensis DSM 40847, a Strain for Industrial Production of Microbial Transglutaminase.</title>
        <authorList>
            <person name="Yang H."/>
            <person name="He T."/>
            <person name="Wu W."/>
            <person name="Zhu W."/>
            <person name="Lu B."/>
            <person name="Sun W."/>
        </authorList>
    </citation>
    <scope>NUCLEOTIDE SEQUENCE [LARGE SCALE GENOMIC DNA]</scope>
    <source>
        <strain evidence="4 5">DSM 40847</strain>
    </source>
</reference>
<feature type="domain" description="HD" evidence="3">
    <location>
        <begin position="257"/>
        <end position="366"/>
    </location>
</feature>
<dbReference type="InterPro" id="IPR003607">
    <property type="entry name" value="HD/PDEase_dom"/>
</dbReference>
<dbReference type="PANTHER" id="PTHR45228">
    <property type="entry name" value="CYCLIC DI-GMP PHOSPHODIESTERASE TM_0186-RELATED"/>
    <property type="match status" value="1"/>
</dbReference>
<dbReference type="Gene3D" id="1.10.3210.10">
    <property type="entry name" value="Hypothetical protein af1432"/>
    <property type="match status" value="1"/>
</dbReference>
<feature type="transmembrane region" description="Helical" evidence="2">
    <location>
        <begin position="148"/>
        <end position="169"/>
    </location>
</feature>
<feature type="region of interest" description="Disordered" evidence="1">
    <location>
        <begin position="365"/>
        <end position="386"/>
    </location>
</feature>
<proteinExistence type="predicted"/>
<dbReference type="AlphaFoldDB" id="M3BSC0"/>
<gene>
    <name evidence="4" type="ORF">H340_00330</name>
</gene>
<dbReference type="Pfam" id="PF01966">
    <property type="entry name" value="HD"/>
    <property type="match status" value="1"/>
</dbReference>
<evidence type="ECO:0000313" key="4">
    <source>
        <dbReference type="EMBL" id="EMF02595.1"/>
    </source>
</evidence>
<keyword evidence="2" id="KW-0812">Transmembrane</keyword>
<accession>M3BSC0</accession>
<keyword evidence="2" id="KW-1133">Transmembrane helix</keyword>
<name>M3BSC0_STRM1</name>
<dbReference type="PANTHER" id="PTHR45228:SF4">
    <property type="entry name" value="LIPOPROTEIN"/>
    <property type="match status" value="1"/>
</dbReference>
<dbReference type="InterPro" id="IPR052020">
    <property type="entry name" value="Cyclic_di-GMP/3'3'-cGAMP_PDE"/>
</dbReference>
<dbReference type="Proteomes" id="UP000011740">
    <property type="component" value="Unassembled WGS sequence"/>
</dbReference>
<organism evidence="4 5">
    <name type="scientific">Streptomyces mobaraensis (strain ATCC 29032 / DSM 40847 / JCM 4168 / NBRC 13819 / NCIMB 11159 / IPCR 16-22)</name>
    <dbReference type="NCBI Taxonomy" id="1223523"/>
    <lineage>
        <taxon>Bacteria</taxon>
        <taxon>Bacillati</taxon>
        <taxon>Actinomycetota</taxon>
        <taxon>Actinomycetes</taxon>
        <taxon>Kitasatosporales</taxon>
        <taxon>Streptomycetaceae</taxon>
        <taxon>Streptomyces</taxon>
    </lineage>
</organism>
<dbReference type="RefSeq" id="WP_004937536.1">
    <property type="nucleotide sequence ID" value="NZ_AORZ01000001.1"/>
</dbReference>
<protein>
    <submittedName>
        <fullName evidence="4">Lipoprotein</fullName>
    </submittedName>
</protein>
<evidence type="ECO:0000259" key="3">
    <source>
        <dbReference type="Pfam" id="PF01966"/>
    </source>
</evidence>
<feature type="transmembrane region" description="Helical" evidence="2">
    <location>
        <begin position="190"/>
        <end position="214"/>
    </location>
</feature>
<dbReference type="EMBL" id="AORZ01000001">
    <property type="protein sequence ID" value="EMF02595.1"/>
    <property type="molecule type" value="Genomic_DNA"/>
</dbReference>
<dbReference type="SUPFAM" id="SSF109604">
    <property type="entry name" value="HD-domain/PDEase-like"/>
    <property type="match status" value="1"/>
</dbReference>